<evidence type="ECO:0000313" key="3">
    <source>
        <dbReference type="Proteomes" id="UP000237194"/>
    </source>
</evidence>
<reference evidence="2 3" key="1">
    <citation type="submission" date="2016-08" db="EMBL/GenBank/DDBJ databases">
        <authorList>
            <person name="Seilhamer J.J."/>
        </authorList>
    </citation>
    <scope>NUCLEOTIDE SEQUENCE [LARGE SCALE GENOMIC DNA]</scope>
    <source>
        <strain evidence="2 3">KT-27</strain>
    </source>
</reference>
<comment type="caution">
    <text evidence="2">The sequence shown here is derived from an EMBL/GenBank/DDBJ whole genome shotgun (WGS) entry which is preliminary data.</text>
</comment>
<accession>A0A2S3WBC1</accession>
<evidence type="ECO:0000313" key="2">
    <source>
        <dbReference type="EMBL" id="POF88237.1"/>
    </source>
</evidence>
<reference evidence="2 3" key="2">
    <citation type="submission" date="2018-03" db="EMBL/GenBank/DDBJ databases">
        <title>Draft genome of Pseudomonas putida strain KT-27.</title>
        <authorList>
            <person name="Yoshizawa S."/>
            <person name="Khan N.H."/>
            <person name="Nishimura M."/>
            <person name="Chiura H.X."/>
            <person name="Ogura Y."/>
            <person name="Hayashi T."/>
            <person name="Kogure K."/>
        </authorList>
    </citation>
    <scope>NUCLEOTIDE SEQUENCE [LARGE SCALE GENOMIC DNA]</scope>
    <source>
        <strain evidence="2 3">KT-27</strain>
    </source>
</reference>
<evidence type="ECO:0000256" key="1">
    <source>
        <dbReference type="SAM" id="MobiDB-lite"/>
    </source>
</evidence>
<dbReference type="EMBL" id="MIND01000018">
    <property type="protein sequence ID" value="POF88237.1"/>
    <property type="molecule type" value="Genomic_DNA"/>
</dbReference>
<gene>
    <name evidence="2" type="ORF">BGP80_09755</name>
</gene>
<proteinExistence type="predicted"/>
<sequence length="125" mass="14538">MLTDDQIEAAKKATRYTHKDHLHEHPDCIRFAYEWLDAQTKIKGTQKRPFAIKHLVERWAGRYVSQSDVEVAATLHPEIHGTYPAFNISSRLVNPSRARIDHLEQTGKHHYKQEKGFDDYARSEG</sequence>
<protein>
    <submittedName>
        <fullName evidence="2">Uncharacterized protein</fullName>
    </submittedName>
</protein>
<dbReference type="Proteomes" id="UP000237194">
    <property type="component" value="Unassembled WGS sequence"/>
</dbReference>
<name>A0A2S3WBC1_PSEPU</name>
<feature type="region of interest" description="Disordered" evidence="1">
    <location>
        <begin position="104"/>
        <end position="125"/>
    </location>
</feature>
<dbReference type="AlphaFoldDB" id="A0A2S3WBC1"/>
<dbReference type="RefSeq" id="WP_103436443.1">
    <property type="nucleotide sequence ID" value="NZ_MIND01000018.1"/>
</dbReference>
<organism evidence="2 3">
    <name type="scientific">Pseudomonas putida</name>
    <name type="common">Arthrobacter siderocapsulatus</name>
    <dbReference type="NCBI Taxonomy" id="303"/>
    <lineage>
        <taxon>Bacteria</taxon>
        <taxon>Pseudomonadati</taxon>
        <taxon>Pseudomonadota</taxon>
        <taxon>Gammaproteobacteria</taxon>
        <taxon>Pseudomonadales</taxon>
        <taxon>Pseudomonadaceae</taxon>
        <taxon>Pseudomonas</taxon>
    </lineage>
</organism>